<evidence type="ECO:0000256" key="1">
    <source>
        <dbReference type="SAM" id="MobiDB-lite"/>
    </source>
</evidence>
<proteinExistence type="predicted"/>
<dbReference type="OrthoDB" id="3171058at2759"/>
<feature type="region of interest" description="Disordered" evidence="1">
    <location>
        <begin position="610"/>
        <end position="659"/>
    </location>
</feature>
<dbReference type="EMBL" id="SGPM01000274">
    <property type="protein sequence ID" value="THH27171.1"/>
    <property type="molecule type" value="Genomic_DNA"/>
</dbReference>
<organism evidence="2 3">
    <name type="scientific">Antrodiella citrinella</name>
    <dbReference type="NCBI Taxonomy" id="2447956"/>
    <lineage>
        <taxon>Eukaryota</taxon>
        <taxon>Fungi</taxon>
        <taxon>Dikarya</taxon>
        <taxon>Basidiomycota</taxon>
        <taxon>Agaricomycotina</taxon>
        <taxon>Agaricomycetes</taxon>
        <taxon>Polyporales</taxon>
        <taxon>Steccherinaceae</taxon>
        <taxon>Antrodiella</taxon>
    </lineage>
</organism>
<keyword evidence="3" id="KW-1185">Reference proteome</keyword>
<gene>
    <name evidence="2" type="ORF">EUX98_g7015</name>
</gene>
<feature type="region of interest" description="Disordered" evidence="1">
    <location>
        <begin position="465"/>
        <end position="488"/>
    </location>
</feature>
<evidence type="ECO:0000313" key="3">
    <source>
        <dbReference type="Proteomes" id="UP000308730"/>
    </source>
</evidence>
<reference evidence="2 3" key="1">
    <citation type="submission" date="2019-02" db="EMBL/GenBank/DDBJ databases">
        <title>Genome sequencing of the rare red list fungi Antrodiella citrinella (Flaviporus citrinellus).</title>
        <authorList>
            <person name="Buettner E."/>
            <person name="Kellner H."/>
        </authorList>
    </citation>
    <scope>NUCLEOTIDE SEQUENCE [LARGE SCALE GENOMIC DNA]</scope>
    <source>
        <strain evidence="2 3">DSM 108506</strain>
    </source>
</reference>
<accession>A0A4S4MQ32</accession>
<name>A0A4S4MQ32_9APHY</name>
<protein>
    <submittedName>
        <fullName evidence="2">Uncharacterized protein</fullName>
    </submittedName>
</protein>
<dbReference type="Proteomes" id="UP000308730">
    <property type="component" value="Unassembled WGS sequence"/>
</dbReference>
<dbReference type="AlphaFoldDB" id="A0A4S4MQ32"/>
<feature type="compositionally biased region" description="Polar residues" evidence="1">
    <location>
        <begin position="473"/>
        <end position="488"/>
    </location>
</feature>
<sequence>MSDGAPVPVTDIAATILVVDPLIGLEQSLSHSSSSLSQPSVPELGCNSTFDHTILPTELWLEIFRYATYVPRSRDLTIVDPFAPERLPNFAWGVNNPVLSLRTKCTLVQVCKAWRVIATELLYEHIVVASIHRAKLIIRTFQDSASIAKAAASESSDGANTVHGSSKIQVVAKGHGQWVRHVEIRSCTRNTSKLPFLKLVAVILTYTTSLRVLNGAWTIPVPMEFLAIILYYHGQTLRGLGWEQTDRAFNSAVKNIQASDVTDAPLNSGSNAILSPDFLPMFQQLRILDLRTLPKSAIMTQYQSDFGLENEEPDVATFVPVGQVPTSFSAPSPIMVLPHVTTLRLPSTPGLLTYAAKISLPALRDLLLDASNVAPYDSSPALPAAHHVTTLSTSLLLFLTVHGASLSSLELVPPISSSYKPSPYPVSPGLFLQPGVCPNLERLVYDCRERTMIYPAPLSLVRGIRKKGGTDSEGGTPSKASQNTTSPTSFFPELKDLAYLLSASAATDLITHPHPSLRLIAIRGLGISRLYPNRPTHTQSHLLSLLSACMSGYLPALETVRTAGFLVDTSTDGLARDIFIWWTERFEYMGVDLVDGEGVMWLYEDEKASKETGKGGVQGKDVKGKELEQGSEAGDTSKKPEKGAEMTSSSKINDDGSPTEVIYIPVDYPSYVHKKDPMELAARDIGQDIEDQDSGLD</sequence>
<evidence type="ECO:0000313" key="2">
    <source>
        <dbReference type="EMBL" id="THH27171.1"/>
    </source>
</evidence>
<comment type="caution">
    <text evidence="2">The sequence shown here is derived from an EMBL/GenBank/DDBJ whole genome shotgun (WGS) entry which is preliminary data.</text>
</comment>
<feature type="compositionally biased region" description="Basic and acidic residues" evidence="1">
    <location>
        <begin position="635"/>
        <end position="644"/>
    </location>
</feature>